<protein>
    <submittedName>
        <fullName evidence="4">Subtilase-type protease inhibitor</fullName>
    </submittedName>
</protein>
<keyword evidence="2" id="KW-0732">Signal</keyword>
<feature type="compositionally biased region" description="Low complexity" evidence="1">
    <location>
        <begin position="21"/>
        <end position="52"/>
    </location>
</feature>
<feature type="chain" id="PRO_5046229371" evidence="2">
    <location>
        <begin position="27"/>
        <end position="192"/>
    </location>
</feature>
<evidence type="ECO:0000259" key="3">
    <source>
        <dbReference type="Pfam" id="PF00720"/>
    </source>
</evidence>
<gene>
    <name evidence="4" type="ORF">KSW38_01480</name>
</gene>
<feature type="domain" description="Subtilisin inhibitor" evidence="3">
    <location>
        <begin position="83"/>
        <end position="164"/>
    </location>
</feature>
<sequence>MRSRFVRPLIAALALAGLAGCSGTPAPGGSSSATSAPSSSVSPSATPSKPTPTQVPTTLGPEDTTPNPSLPGVTSTPGQGNAELSITVLESADAAPQHYTLVCIDGAPAAESKHPTADAACTALKNNPSLLSHAPVKSDQECTQQFGGPQTAKVTGAVDGREISASFSRTDGCQIALWDAASAIIGSSGGAA</sequence>
<evidence type="ECO:0000313" key="4">
    <source>
        <dbReference type="EMBL" id="MBU8864966.1"/>
    </source>
</evidence>
<dbReference type="Pfam" id="PF00720">
    <property type="entry name" value="SSI"/>
    <property type="match status" value="1"/>
</dbReference>
<dbReference type="GO" id="GO:0030414">
    <property type="term" value="F:peptidase inhibitor activity"/>
    <property type="evidence" value="ECO:0007669"/>
    <property type="project" value="UniProtKB-KW"/>
</dbReference>
<reference evidence="4 5" key="1">
    <citation type="submission" date="2021-06" db="EMBL/GenBank/DDBJ databases">
        <authorList>
            <person name="Jeong J.W."/>
        </authorList>
    </citation>
    <scope>NUCLEOTIDE SEQUENCE [LARGE SCALE GENOMIC DNA]</scope>
    <source>
        <strain evidence="4 5">MMS21-TAE1-1</strain>
    </source>
</reference>
<comment type="caution">
    <text evidence="4">The sequence shown here is derived from an EMBL/GenBank/DDBJ whole genome shotgun (WGS) entry which is preliminary data.</text>
</comment>
<feature type="compositionally biased region" description="Polar residues" evidence="1">
    <location>
        <begin position="64"/>
        <end position="80"/>
    </location>
</feature>
<evidence type="ECO:0000256" key="1">
    <source>
        <dbReference type="SAM" id="MobiDB-lite"/>
    </source>
</evidence>
<dbReference type="RefSeq" id="WP_216921979.1">
    <property type="nucleotide sequence ID" value="NZ_JAHOPC010000001.1"/>
</dbReference>
<evidence type="ECO:0000313" key="5">
    <source>
        <dbReference type="Proteomes" id="UP000824166"/>
    </source>
</evidence>
<evidence type="ECO:0000256" key="2">
    <source>
        <dbReference type="SAM" id="SignalP"/>
    </source>
</evidence>
<proteinExistence type="predicted"/>
<dbReference type="PROSITE" id="PS51257">
    <property type="entry name" value="PROKAR_LIPOPROTEIN"/>
    <property type="match status" value="1"/>
</dbReference>
<dbReference type="Proteomes" id="UP000824166">
    <property type="component" value="Unassembled WGS sequence"/>
</dbReference>
<organism evidence="4 5">
    <name type="scientific">Paenarthrobacter aromaticivorans</name>
    <dbReference type="NCBI Taxonomy" id="2849150"/>
    <lineage>
        <taxon>Bacteria</taxon>
        <taxon>Bacillati</taxon>
        <taxon>Actinomycetota</taxon>
        <taxon>Actinomycetes</taxon>
        <taxon>Micrococcales</taxon>
        <taxon>Micrococcaceae</taxon>
        <taxon>Paenarthrobacter</taxon>
    </lineage>
</organism>
<dbReference type="EMBL" id="JAHOPC010000001">
    <property type="protein sequence ID" value="MBU8864966.1"/>
    <property type="molecule type" value="Genomic_DNA"/>
</dbReference>
<name>A0ABS6I2X3_9MICC</name>
<feature type="signal peptide" evidence="2">
    <location>
        <begin position="1"/>
        <end position="26"/>
    </location>
</feature>
<dbReference type="InterPro" id="IPR023549">
    <property type="entry name" value="Subtilisin_inhibitor"/>
</dbReference>
<keyword evidence="5" id="KW-1185">Reference proteome</keyword>
<keyword evidence="4" id="KW-0646">Protease inhibitor</keyword>
<feature type="region of interest" description="Disordered" evidence="1">
    <location>
        <begin position="21"/>
        <end position="80"/>
    </location>
</feature>
<accession>A0ABS6I2X3</accession>